<accession>A0A561WBT2</accession>
<dbReference type="OrthoDB" id="156845at2"/>
<protein>
    <submittedName>
        <fullName evidence="2">Pyridoxamine 5'-phosphate oxidase-like protein</fullName>
    </submittedName>
</protein>
<organism evidence="2 3">
    <name type="scientific">Actinoplanes teichomyceticus</name>
    <dbReference type="NCBI Taxonomy" id="1867"/>
    <lineage>
        <taxon>Bacteria</taxon>
        <taxon>Bacillati</taxon>
        <taxon>Actinomycetota</taxon>
        <taxon>Actinomycetes</taxon>
        <taxon>Micromonosporales</taxon>
        <taxon>Micromonosporaceae</taxon>
        <taxon>Actinoplanes</taxon>
    </lineage>
</organism>
<sequence length="166" mass="18319">MTAPALAQGDVRLLQTEVAQRLLTSKELARLAYTGRDGKPRVLPMMFHFNGTEVVFASFAGALKIPALRERPDVAITIDTSVHPPEILMIRGTATLTDVDGVAPEFVLANQRYGGPEFGARRIAEVNRPGVRMVRIAVRPTWVGVLDFTTRFSGGRNDEEFSRRGR</sequence>
<gene>
    <name evidence="2" type="ORF">FHX34_103859</name>
</gene>
<dbReference type="RefSeq" id="WP_122979954.1">
    <property type="nucleotide sequence ID" value="NZ_BOMX01000150.1"/>
</dbReference>
<keyword evidence="3" id="KW-1185">Reference proteome</keyword>
<evidence type="ECO:0000313" key="3">
    <source>
        <dbReference type="Proteomes" id="UP000320239"/>
    </source>
</evidence>
<dbReference type="EMBL" id="VIWY01000003">
    <property type="protein sequence ID" value="TWG21321.1"/>
    <property type="molecule type" value="Genomic_DNA"/>
</dbReference>
<feature type="domain" description="Pyridoxamine 5'-phosphate oxidase N-terminal" evidence="1">
    <location>
        <begin position="17"/>
        <end position="123"/>
    </location>
</feature>
<evidence type="ECO:0000313" key="2">
    <source>
        <dbReference type="EMBL" id="TWG21321.1"/>
    </source>
</evidence>
<name>A0A561WBT2_ACTTI</name>
<dbReference type="Pfam" id="PF01243">
    <property type="entry name" value="PNPOx_N"/>
    <property type="match status" value="1"/>
</dbReference>
<dbReference type="AlphaFoldDB" id="A0A561WBT2"/>
<dbReference type="Gene3D" id="2.30.110.10">
    <property type="entry name" value="Electron Transport, Fmn-binding Protein, Chain A"/>
    <property type="match status" value="1"/>
</dbReference>
<dbReference type="SUPFAM" id="SSF50475">
    <property type="entry name" value="FMN-binding split barrel"/>
    <property type="match status" value="1"/>
</dbReference>
<dbReference type="InterPro" id="IPR011576">
    <property type="entry name" value="Pyridox_Oxase_N"/>
</dbReference>
<reference evidence="2 3" key="1">
    <citation type="submission" date="2019-06" db="EMBL/GenBank/DDBJ databases">
        <title>Sequencing the genomes of 1000 actinobacteria strains.</title>
        <authorList>
            <person name="Klenk H.-P."/>
        </authorList>
    </citation>
    <scope>NUCLEOTIDE SEQUENCE [LARGE SCALE GENOMIC DNA]</scope>
    <source>
        <strain evidence="2 3">DSM 43866</strain>
    </source>
</reference>
<dbReference type="InterPro" id="IPR012349">
    <property type="entry name" value="Split_barrel_FMN-bd"/>
</dbReference>
<proteinExistence type="predicted"/>
<comment type="caution">
    <text evidence="2">The sequence shown here is derived from an EMBL/GenBank/DDBJ whole genome shotgun (WGS) entry which is preliminary data.</text>
</comment>
<evidence type="ECO:0000259" key="1">
    <source>
        <dbReference type="Pfam" id="PF01243"/>
    </source>
</evidence>
<dbReference type="Proteomes" id="UP000320239">
    <property type="component" value="Unassembled WGS sequence"/>
</dbReference>